<dbReference type="InterPro" id="IPR036163">
    <property type="entry name" value="HMA_dom_sf"/>
</dbReference>
<evidence type="ECO:0000256" key="1">
    <source>
        <dbReference type="ARBA" id="ARBA00022723"/>
    </source>
</evidence>
<name>A0A1H0K6N5_9ACTN</name>
<evidence type="ECO:0000313" key="4">
    <source>
        <dbReference type="Proteomes" id="UP000199004"/>
    </source>
</evidence>
<dbReference type="PROSITE" id="PS50846">
    <property type="entry name" value="HMA_2"/>
    <property type="match status" value="1"/>
</dbReference>
<proteinExistence type="predicted"/>
<protein>
    <submittedName>
        <fullName evidence="3">Copper chaperone CopZ</fullName>
    </submittedName>
</protein>
<keyword evidence="1" id="KW-0479">Metal-binding</keyword>
<dbReference type="CDD" id="cd00371">
    <property type="entry name" value="HMA"/>
    <property type="match status" value="1"/>
</dbReference>
<sequence>MTTQTYLVSGLTCGHCATAVTSELMSLAGVTGVHVDLVAGGTSAVTVIRQDPLDKTQVAAALDEAGDYHLVQQ</sequence>
<accession>A0A1H0K6N5</accession>
<dbReference type="STRING" id="1005944.SAMN05192576_4174"/>
<gene>
    <name evidence="3" type="ORF">SAMN05192576_4174</name>
</gene>
<dbReference type="Pfam" id="PF00403">
    <property type="entry name" value="HMA"/>
    <property type="match status" value="1"/>
</dbReference>
<dbReference type="SUPFAM" id="SSF55008">
    <property type="entry name" value="HMA, heavy metal-associated domain"/>
    <property type="match status" value="1"/>
</dbReference>
<feature type="domain" description="HMA" evidence="2">
    <location>
        <begin position="2"/>
        <end position="71"/>
    </location>
</feature>
<dbReference type="InterPro" id="IPR017969">
    <property type="entry name" value="Heavy-metal-associated_CS"/>
</dbReference>
<dbReference type="Gene3D" id="3.30.70.100">
    <property type="match status" value="1"/>
</dbReference>
<dbReference type="GO" id="GO:0046872">
    <property type="term" value="F:metal ion binding"/>
    <property type="evidence" value="ECO:0007669"/>
    <property type="project" value="UniProtKB-KW"/>
</dbReference>
<evidence type="ECO:0000313" key="3">
    <source>
        <dbReference type="EMBL" id="SDO51645.1"/>
    </source>
</evidence>
<dbReference type="RefSeq" id="WP_091026730.1">
    <property type="nucleotide sequence ID" value="NZ_BKAE01000014.1"/>
</dbReference>
<evidence type="ECO:0000259" key="2">
    <source>
        <dbReference type="PROSITE" id="PS50846"/>
    </source>
</evidence>
<keyword evidence="4" id="KW-1185">Reference proteome</keyword>
<dbReference type="InterPro" id="IPR006121">
    <property type="entry name" value="HMA_dom"/>
</dbReference>
<organism evidence="3 4">
    <name type="scientific">Nocardioides szechwanensis</name>
    <dbReference type="NCBI Taxonomy" id="1005944"/>
    <lineage>
        <taxon>Bacteria</taxon>
        <taxon>Bacillati</taxon>
        <taxon>Actinomycetota</taxon>
        <taxon>Actinomycetes</taxon>
        <taxon>Propionibacteriales</taxon>
        <taxon>Nocardioidaceae</taxon>
        <taxon>Nocardioides</taxon>
    </lineage>
</organism>
<dbReference type="AlphaFoldDB" id="A0A1H0K6N5"/>
<dbReference type="EMBL" id="FNIC01000009">
    <property type="protein sequence ID" value="SDO51645.1"/>
    <property type="molecule type" value="Genomic_DNA"/>
</dbReference>
<dbReference type="OrthoDB" id="9813965at2"/>
<dbReference type="Proteomes" id="UP000199004">
    <property type="component" value="Unassembled WGS sequence"/>
</dbReference>
<reference evidence="3 4" key="1">
    <citation type="submission" date="2016-10" db="EMBL/GenBank/DDBJ databases">
        <authorList>
            <person name="de Groot N.N."/>
        </authorList>
    </citation>
    <scope>NUCLEOTIDE SEQUENCE [LARGE SCALE GENOMIC DNA]</scope>
    <source>
        <strain evidence="3 4">CGMCC 1.11147</strain>
    </source>
</reference>
<dbReference type="PROSITE" id="PS01047">
    <property type="entry name" value="HMA_1"/>
    <property type="match status" value="1"/>
</dbReference>